<keyword evidence="4" id="KW-0378">Hydrolase</keyword>
<dbReference type="PANTHER" id="PTHR42978:SF7">
    <property type="entry name" value="METALLO-HYDROLASE RV2300C-RELATED"/>
    <property type="match status" value="1"/>
</dbReference>
<evidence type="ECO:0000256" key="3">
    <source>
        <dbReference type="ARBA" id="ARBA00022723"/>
    </source>
</evidence>
<sequence>MGEFSSVMPSKEVFEVYAIRYATVERRASENFIGGDPHEAGSSMDFFVWVARSAQRVVVIDTGFNKVAAETRKRTFLRCPSDGLAMLGVEAREVETVVLTHLHYDHAGNMSLFPNARFVIQDSEVAFATGRQMRHGFLRHAYDVEDVADLVRSVYAERVDFVDGSAELFPGMHVHHVGGHCAGLQIVRIWTRDGWLVLASDATHYYANIETQTPFPIVFDVGQMLAGFEKVRALADAPELIVPGHDPEVMQRYAPPDSTMSGAVVRLA</sequence>
<organism evidence="7 8">
    <name type="scientific">Salinisphaera aquimarina</name>
    <dbReference type="NCBI Taxonomy" id="2094031"/>
    <lineage>
        <taxon>Bacteria</taxon>
        <taxon>Pseudomonadati</taxon>
        <taxon>Pseudomonadota</taxon>
        <taxon>Gammaproteobacteria</taxon>
        <taxon>Salinisphaerales</taxon>
        <taxon>Salinisphaeraceae</taxon>
        <taxon>Salinisphaera</taxon>
    </lineage>
</organism>
<dbReference type="PANTHER" id="PTHR42978">
    <property type="entry name" value="QUORUM-QUENCHING LACTONASE YTNP-RELATED-RELATED"/>
    <property type="match status" value="1"/>
</dbReference>
<evidence type="ECO:0000259" key="6">
    <source>
        <dbReference type="SMART" id="SM00849"/>
    </source>
</evidence>
<feature type="domain" description="Metallo-beta-lactamase" evidence="6">
    <location>
        <begin position="45"/>
        <end position="245"/>
    </location>
</feature>
<dbReference type="InterPro" id="IPR051013">
    <property type="entry name" value="MBL_superfamily_lactonases"/>
</dbReference>
<keyword evidence="8" id="KW-1185">Reference proteome</keyword>
<comment type="cofactor">
    <cofactor evidence="1">
        <name>Zn(2+)</name>
        <dbReference type="ChEBI" id="CHEBI:29105"/>
    </cofactor>
</comment>
<evidence type="ECO:0000256" key="5">
    <source>
        <dbReference type="ARBA" id="ARBA00022833"/>
    </source>
</evidence>
<keyword evidence="3" id="KW-0479">Metal-binding</keyword>
<evidence type="ECO:0000256" key="2">
    <source>
        <dbReference type="ARBA" id="ARBA00007749"/>
    </source>
</evidence>
<gene>
    <name evidence="7" type="ORF">ACFOSU_01335</name>
</gene>
<name>A0ABV7EII8_9GAMM</name>
<reference evidence="8" key="1">
    <citation type="journal article" date="2019" name="Int. J. Syst. Evol. Microbiol.">
        <title>The Global Catalogue of Microorganisms (GCM) 10K type strain sequencing project: providing services to taxonomists for standard genome sequencing and annotation.</title>
        <authorList>
            <consortium name="The Broad Institute Genomics Platform"/>
            <consortium name="The Broad Institute Genome Sequencing Center for Infectious Disease"/>
            <person name="Wu L."/>
            <person name="Ma J."/>
        </authorList>
    </citation>
    <scope>NUCLEOTIDE SEQUENCE [LARGE SCALE GENOMIC DNA]</scope>
    <source>
        <strain evidence="8">KCTC 52640</strain>
    </source>
</reference>
<dbReference type="SMART" id="SM00849">
    <property type="entry name" value="Lactamase_B"/>
    <property type="match status" value="1"/>
</dbReference>
<evidence type="ECO:0000313" key="7">
    <source>
        <dbReference type="EMBL" id="MFC3102529.1"/>
    </source>
</evidence>
<dbReference type="CDD" id="cd07729">
    <property type="entry name" value="AHL_lactonase_MBL-fold"/>
    <property type="match status" value="1"/>
</dbReference>
<dbReference type="EMBL" id="JBHRSS010000001">
    <property type="protein sequence ID" value="MFC3102529.1"/>
    <property type="molecule type" value="Genomic_DNA"/>
</dbReference>
<evidence type="ECO:0000256" key="4">
    <source>
        <dbReference type="ARBA" id="ARBA00022801"/>
    </source>
</evidence>
<dbReference type="RefSeq" id="WP_380685680.1">
    <property type="nucleotide sequence ID" value="NZ_JBHRSS010000001.1"/>
</dbReference>
<comment type="caution">
    <text evidence="7">The sequence shown here is derived from an EMBL/GenBank/DDBJ whole genome shotgun (WGS) entry which is preliminary data.</text>
</comment>
<dbReference type="Pfam" id="PF00753">
    <property type="entry name" value="Lactamase_B"/>
    <property type="match status" value="1"/>
</dbReference>
<comment type="similarity">
    <text evidence="2">Belongs to the metallo-beta-lactamase superfamily.</text>
</comment>
<keyword evidence="5" id="KW-0862">Zinc</keyword>
<dbReference type="SUPFAM" id="SSF56281">
    <property type="entry name" value="Metallo-hydrolase/oxidoreductase"/>
    <property type="match status" value="1"/>
</dbReference>
<proteinExistence type="inferred from homology"/>
<evidence type="ECO:0000256" key="1">
    <source>
        <dbReference type="ARBA" id="ARBA00001947"/>
    </source>
</evidence>
<dbReference type="Gene3D" id="3.60.15.10">
    <property type="entry name" value="Ribonuclease Z/Hydroxyacylglutathione hydrolase-like"/>
    <property type="match status" value="1"/>
</dbReference>
<dbReference type="InterPro" id="IPR001279">
    <property type="entry name" value="Metallo-B-lactamas"/>
</dbReference>
<accession>A0ABV7EII8</accession>
<dbReference type="Proteomes" id="UP001595462">
    <property type="component" value="Unassembled WGS sequence"/>
</dbReference>
<protein>
    <submittedName>
        <fullName evidence="7">N-acyl homoserine lactonase family protein</fullName>
    </submittedName>
</protein>
<dbReference type="InterPro" id="IPR036866">
    <property type="entry name" value="RibonucZ/Hydroxyglut_hydro"/>
</dbReference>
<evidence type="ECO:0000313" key="8">
    <source>
        <dbReference type="Proteomes" id="UP001595462"/>
    </source>
</evidence>